<dbReference type="InterPro" id="IPR011053">
    <property type="entry name" value="Single_hybrid_motif"/>
</dbReference>
<feature type="domain" description="Lipoyl-binding" evidence="1">
    <location>
        <begin position="9"/>
        <end position="67"/>
    </location>
</feature>
<dbReference type="EMBL" id="WBZJ01000001">
    <property type="protein sequence ID" value="KAB3523303.1"/>
    <property type="molecule type" value="Genomic_DNA"/>
</dbReference>
<proteinExistence type="predicted"/>
<evidence type="ECO:0000259" key="1">
    <source>
        <dbReference type="Pfam" id="PF00364"/>
    </source>
</evidence>
<accession>A0ABQ6VG63</accession>
<dbReference type="Pfam" id="PF00364">
    <property type="entry name" value="Biotin_lipoyl"/>
    <property type="match status" value="1"/>
</dbReference>
<dbReference type="RefSeq" id="WP_151841715.1">
    <property type="nucleotide sequence ID" value="NZ_CP061033.1"/>
</dbReference>
<comment type="caution">
    <text evidence="2">The sequence shown here is derived from an EMBL/GenBank/DDBJ whole genome shotgun (WGS) entry which is preliminary data.</text>
</comment>
<protein>
    <submittedName>
        <fullName evidence="2">Acetyl-CoA carboxylase biotin carboxyl carrier protein subunit</fullName>
    </submittedName>
</protein>
<evidence type="ECO:0000313" key="3">
    <source>
        <dbReference type="Proteomes" id="UP000436181"/>
    </source>
</evidence>
<reference evidence="2 3" key="1">
    <citation type="submission" date="2019-10" db="EMBL/GenBank/DDBJ databases">
        <title>Corynebacterium sp novel species isolated from the respiratory tract of Marmot.</title>
        <authorList>
            <person name="Zhang G."/>
        </authorList>
    </citation>
    <scope>NUCLEOTIDE SEQUENCE [LARGE SCALE GENOMIC DNA]</scope>
    <source>
        <strain evidence="2 3">336</strain>
    </source>
</reference>
<sequence>MKIYAPFAGVVRYCVADGEEVTTGTELATVEAIKLEAPVLAPAPGTVKRTQREDFVNVQGGDEIVEIV</sequence>
<evidence type="ECO:0000313" key="2">
    <source>
        <dbReference type="EMBL" id="KAB3523303.1"/>
    </source>
</evidence>
<keyword evidence="3" id="KW-1185">Reference proteome</keyword>
<dbReference type="Proteomes" id="UP000436181">
    <property type="component" value="Unassembled WGS sequence"/>
</dbReference>
<dbReference type="InterPro" id="IPR000089">
    <property type="entry name" value="Biotin_lipoyl"/>
</dbReference>
<organism evidence="2 3">
    <name type="scientific">Corynebacterium zhongnanshanii</name>
    <dbReference type="NCBI Taxonomy" id="2768834"/>
    <lineage>
        <taxon>Bacteria</taxon>
        <taxon>Bacillati</taxon>
        <taxon>Actinomycetota</taxon>
        <taxon>Actinomycetes</taxon>
        <taxon>Mycobacteriales</taxon>
        <taxon>Corynebacteriaceae</taxon>
        <taxon>Corynebacterium</taxon>
    </lineage>
</organism>
<name>A0ABQ6VG63_9CORY</name>
<dbReference type="Gene3D" id="2.40.50.100">
    <property type="match status" value="1"/>
</dbReference>
<dbReference type="SUPFAM" id="SSF51230">
    <property type="entry name" value="Single hybrid motif"/>
    <property type="match status" value="1"/>
</dbReference>
<dbReference type="CDD" id="cd06850">
    <property type="entry name" value="biotinyl_domain"/>
    <property type="match status" value="1"/>
</dbReference>
<gene>
    <name evidence="2" type="ORF">F8377_03980</name>
</gene>